<comment type="cofactor">
    <cofactor evidence="1">
        <name>Mg(2+)</name>
        <dbReference type="ChEBI" id="CHEBI:18420"/>
    </cofactor>
</comment>
<dbReference type="InterPro" id="IPR036249">
    <property type="entry name" value="Thioredoxin-like_sf"/>
</dbReference>
<dbReference type="SUPFAM" id="SSF52833">
    <property type="entry name" value="Thioredoxin-like"/>
    <property type="match status" value="1"/>
</dbReference>
<dbReference type="InterPro" id="IPR043128">
    <property type="entry name" value="Rev_trsase/Diguanyl_cyclase"/>
</dbReference>
<dbReference type="EC" id="2.7.7.65" evidence="2"/>
<proteinExistence type="predicted"/>
<comment type="catalytic activity">
    <reaction evidence="3">
        <text>2 GTP = 3',3'-c-di-GMP + 2 diphosphate</text>
        <dbReference type="Rhea" id="RHEA:24898"/>
        <dbReference type="ChEBI" id="CHEBI:33019"/>
        <dbReference type="ChEBI" id="CHEBI:37565"/>
        <dbReference type="ChEBI" id="CHEBI:58805"/>
        <dbReference type="EC" id="2.7.7.65"/>
    </reaction>
</comment>
<dbReference type="CDD" id="cd01949">
    <property type="entry name" value="GGDEF"/>
    <property type="match status" value="1"/>
</dbReference>
<dbReference type="GO" id="GO:0005886">
    <property type="term" value="C:plasma membrane"/>
    <property type="evidence" value="ECO:0007669"/>
    <property type="project" value="TreeGrafter"/>
</dbReference>
<evidence type="ECO:0000256" key="3">
    <source>
        <dbReference type="ARBA" id="ARBA00034247"/>
    </source>
</evidence>
<name>A0A1I2W7D7_9GAMM</name>
<evidence type="ECO:0000256" key="1">
    <source>
        <dbReference type="ARBA" id="ARBA00001946"/>
    </source>
</evidence>
<dbReference type="Gene3D" id="3.30.70.270">
    <property type="match status" value="1"/>
</dbReference>
<organism evidence="5 6">
    <name type="scientific">Neptunomonas qingdaonensis</name>
    <dbReference type="NCBI Taxonomy" id="1045558"/>
    <lineage>
        <taxon>Bacteria</taxon>
        <taxon>Pseudomonadati</taxon>
        <taxon>Pseudomonadota</taxon>
        <taxon>Gammaproteobacteria</taxon>
        <taxon>Oceanospirillales</taxon>
        <taxon>Oceanospirillaceae</taxon>
        <taxon>Neptunomonas</taxon>
    </lineage>
</organism>
<reference evidence="6" key="1">
    <citation type="submission" date="2016-10" db="EMBL/GenBank/DDBJ databases">
        <authorList>
            <person name="Varghese N."/>
            <person name="Submissions S."/>
        </authorList>
    </citation>
    <scope>NUCLEOTIDE SEQUENCE [LARGE SCALE GENOMIC DNA]</scope>
    <source>
        <strain evidence="6">CGMCC 1.10971</strain>
    </source>
</reference>
<dbReference type="SUPFAM" id="SSF55073">
    <property type="entry name" value="Nucleotide cyclase"/>
    <property type="match status" value="1"/>
</dbReference>
<feature type="domain" description="GGDEF" evidence="4">
    <location>
        <begin position="375"/>
        <end position="510"/>
    </location>
</feature>
<evidence type="ECO:0000313" key="5">
    <source>
        <dbReference type="EMBL" id="SFG97314.1"/>
    </source>
</evidence>
<evidence type="ECO:0000256" key="2">
    <source>
        <dbReference type="ARBA" id="ARBA00012528"/>
    </source>
</evidence>
<dbReference type="InterPro" id="IPR029787">
    <property type="entry name" value="Nucleotide_cyclase"/>
</dbReference>
<dbReference type="Pfam" id="PF00990">
    <property type="entry name" value="GGDEF"/>
    <property type="match status" value="1"/>
</dbReference>
<dbReference type="Proteomes" id="UP000198623">
    <property type="component" value="Unassembled WGS sequence"/>
</dbReference>
<dbReference type="Gene3D" id="3.40.30.10">
    <property type="entry name" value="Glutaredoxin"/>
    <property type="match status" value="1"/>
</dbReference>
<dbReference type="PANTHER" id="PTHR45138">
    <property type="entry name" value="REGULATORY COMPONENTS OF SENSORY TRANSDUCTION SYSTEM"/>
    <property type="match status" value="1"/>
</dbReference>
<dbReference type="InterPro" id="IPR011006">
    <property type="entry name" value="CheY-like_superfamily"/>
</dbReference>
<gene>
    <name evidence="5" type="ORF">SAMN05216175_12315</name>
</gene>
<dbReference type="Pfam" id="PF01323">
    <property type="entry name" value="DSBA"/>
    <property type="match status" value="1"/>
</dbReference>
<dbReference type="InterPro" id="IPR001853">
    <property type="entry name" value="DSBA-like_thioredoxin_dom"/>
</dbReference>
<dbReference type="GO" id="GO:1902201">
    <property type="term" value="P:negative regulation of bacterial-type flagellum-dependent cell motility"/>
    <property type="evidence" value="ECO:0007669"/>
    <property type="project" value="TreeGrafter"/>
</dbReference>
<dbReference type="EMBL" id="FOOU01000023">
    <property type="protein sequence ID" value="SFG97314.1"/>
    <property type="molecule type" value="Genomic_DNA"/>
</dbReference>
<dbReference type="AlphaFoldDB" id="A0A1I2W7D7"/>
<dbReference type="STRING" id="1045558.SAMN05216175_12315"/>
<dbReference type="Gene3D" id="3.40.50.2300">
    <property type="match status" value="1"/>
</dbReference>
<dbReference type="InterPro" id="IPR000160">
    <property type="entry name" value="GGDEF_dom"/>
</dbReference>
<sequence>MTMPKTDTRRYVVYGDLNCPYSYALHERLKALNLLSKVDYRLVEHAQDIGLYGNTPDMLAELASDVFSVRSSAGEISIALPPERPDSRFAILCVIAAAQIDDEKALIFRDLFYKAMWVEGMDIASPTVIFDCLEAAGLPTELSIDMDAEEILEEWQDRWENSKTGSRVPIIFSPDQRKLIGLASVSEIEAFFAGEDNKVEYDSRKMCKYSEHHTIAVFASEGLAPVWQLIDALRGDYNILLPATLNDLKQQLESAEQTPDLVLIHATDDWLNNLLYCQRLIQNMKNTFIPIALIGAENDDQQELQAYAHGASDYLIKDRAAGITRARISMMLELKRSRDFLERSARIDGLTGVNNRREFEKTLEMEWRRSARTRQPLSLIMLDVDHFKAFNDRYGHLAGDSCLRRIAGAMQTTVNRSHDAVCRYGGEEFVILLPETDQKGAERVAQTIRQQIMLLGITHDRSSTGLVVTASQGVATLIPSSCNSPNELVESADRALYKAKSTQRNCVVAA</sequence>
<keyword evidence="6" id="KW-1185">Reference proteome</keyword>
<dbReference type="InterPro" id="IPR050469">
    <property type="entry name" value="Diguanylate_Cyclase"/>
</dbReference>
<evidence type="ECO:0000259" key="4">
    <source>
        <dbReference type="PROSITE" id="PS50887"/>
    </source>
</evidence>
<dbReference type="GO" id="GO:0052621">
    <property type="term" value="F:diguanylate cyclase activity"/>
    <property type="evidence" value="ECO:0007669"/>
    <property type="project" value="UniProtKB-EC"/>
</dbReference>
<dbReference type="GO" id="GO:0016491">
    <property type="term" value="F:oxidoreductase activity"/>
    <property type="evidence" value="ECO:0007669"/>
    <property type="project" value="InterPro"/>
</dbReference>
<dbReference type="NCBIfam" id="TIGR00254">
    <property type="entry name" value="GGDEF"/>
    <property type="match status" value="1"/>
</dbReference>
<dbReference type="FunFam" id="3.30.70.270:FF:000001">
    <property type="entry name" value="Diguanylate cyclase domain protein"/>
    <property type="match status" value="1"/>
</dbReference>
<evidence type="ECO:0000313" key="6">
    <source>
        <dbReference type="Proteomes" id="UP000198623"/>
    </source>
</evidence>
<dbReference type="GO" id="GO:0043709">
    <property type="term" value="P:cell adhesion involved in single-species biofilm formation"/>
    <property type="evidence" value="ECO:0007669"/>
    <property type="project" value="TreeGrafter"/>
</dbReference>
<dbReference type="PANTHER" id="PTHR45138:SF9">
    <property type="entry name" value="DIGUANYLATE CYCLASE DGCM-RELATED"/>
    <property type="match status" value="1"/>
</dbReference>
<accession>A0A1I2W7D7</accession>
<dbReference type="SUPFAM" id="SSF52172">
    <property type="entry name" value="CheY-like"/>
    <property type="match status" value="1"/>
</dbReference>
<protein>
    <recommendedName>
        <fullName evidence="2">diguanylate cyclase</fullName>
        <ecNumber evidence="2">2.7.7.65</ecNumber>
    </recommendedName>
</protein>
<dbReference type="PROSITE" id="PS50887">
    <property type="entry name" value="GGDEF"/>
    <property type="match status" value="1"/>
</dbReference>
<dbReference type="SMART" id="SM00267">
    <property type="entry name" value="GGDEF"/>
    <property type="match status" value="1"/>
</dbReference>